<dbReference type="Pfam" id="PF13516">
    <property type="entry name" value="LRR_6"/>
    <property type="match status" value="2"/>
</dbReference>
<dbReference type="EMBL" id="CAWUFR010000719">
    <property type="protein sequence ID" value="CAK6980677.1"/>
    <property type="molecule type" value="Genomic_DNA"/>
</dbReference>
<dbReference type="InterPro" id="IPR032675">
    <property type="entry name" value="LRR_dom_sf"/>
</dbReference>
<accession>A0AAV1Q886</accession>
<dbReference type="Gene3D" id="3.80.10.10">
    <property type="entry name" value="Ribonuclease Inhibitor"/>
    <property type="match status" value="1"/>
</dbReference>
<proteinExistence type="predicted"/>
<keyword evidence="1" id="KW-0433">Leucine-rich repeat</keyword>
<keyword evidence="4" id="KW-1185">Reference proteome</keyword>
<comment type="caution">
    <text evidence="3">The sequence shown here is derived from an EMBL/GenBank/DDBJ whole genome shotgun (WGS) entry which is preliminary data.</text>
</comment>
<evidence type="ECO:0000256" key="1">
    <source>
        <dbReference type="ARBA" id="ARBA00022614"/>
    </source>
</evidence>
<keyword evidence="2" id="KW-0677">Repeat</keyword>
<dbReference type="PANTHER" id="PTHR24106">
    <property type="entry name" value="NACHT, LRR AND CARD DOMAINS-CONTAINING"/>
    <property type="match status" value="1"/>
</dbReference>
<gene>
    <name evidence="3" type="ORF">FSCOSCO3_A025182</name>
</gene>
<dbReference type="Proteomes" id="UP001314229">
    <property type="component" value="Unassembled WGS sequence"/>
</dbReference>
<dbReference type="AlphaFoldDB" id="A0AAV1Q886"/>
<sequence>MNRLQLINMQLQYCELSETHCEVLASALKSNPHLTHLNLSFNKLSDSSVKRLSAGLESPNCRLKTLILKFCSLSKISCDYLVSALKSNSSHLRELDLRRNELKDSDVKQLIDLQQSPDCRLLL</sequence>
<dbReference type="SMART" id="SM00368">
    <property type="entry name" value="LRR_RI"/>
    <property type="match status" value="4"/>
</dbReference>
<name>A0AAV1Q886_SCOSC</name>
<evidence type="ECO:0000256" key="2">
    <source>
        <dbReference type="ARBA" id="ARBA00022737"/>
    </source>
</evidence>
<organism evidence="3 4">
    <name type="scientific">Scomber scombrus</name>
    <name type="common">Atlantic mackerel</name>
    <name type="synonym">Scomber vernalis</name>
    <dbReference type="NCBI Taxonomy" id="13677"/>
    <lineage>
        <taxon>Eukaryota</taxon>
        <taxon>Metazoa</taxon>
        <taxon>Chordata</taxon>
        <taxon>Craniata</taxon>
        <taxon>Vertebrata</taxon>
        <taxon>Euteleostomi</taxon>
        <taxon>Actinopterygii</taxon>
        <taxon>Neopterygii</taxon>
        <taxon>Teleostei</taxon>
        <taxon>Neoteleostei</taxon>
        <taxon>Acanthomorphata</taxon>
        <taxon>Pelagiaria</taxon>
        <taxon>Scombriformes</taxon>
        <taxon>Scombridae</taxon>
        <taxon>Scomber</taxon>
    </lineage>
</organism>
<dbReference type="InterPro" id="IPR051261">
    <property type="entry name" value="NLR"/>
</dbReference>
<dbReference type="InterPro" id="IPR001611">
    <property type="entry name" value="Leu-rich_rpt"/>
</dbReference>
<dbReference type="SUPFAM" id="SSF52047">
    <property type="entry name" value="RNI-like"/>
    <property type="match status" value="1"/>
</dbReference>
<reference evidence="3 4" key="1">
    <citation type="submission" date="2024-01" db="EMBL/GenBank/DDBJ databases">
        <authorList>
            <person name="Alioto T."/>
            <person name="Alioto T."/>
            <person name="Gomez Garrido J."/>
        </authorList>
    </citation>
    <scope>NUCLEOTIDE SEQUENCE [LARGE SCALE GENOMIC DNA]</scope>
</reference>
<evidence type="ECO:0000313" key="3">
    <source>
        <dbReference type="EMBL" id="CAK6980677.1"/>
    </source>
</evidence>
<evidence type="ECO:0000313" key="4">
    <source>
        <dbReference type="Proteomes" id="UP001314229"/>
    </source>
</evidence>
<protein>
    <submittedName>
        <fullName evidence="3">Ribonuclease inhibitor-like</fullName>
    </submittedName>
</protein>